<evidence type="ECO:0000259" key="1">
    <source>
        <dbReference type="SMART" id="SM00936"/>
    </source>
</evidence>
<accession>A0ABX8M6G6</accession>
<evidence type="ECO:0000313" key="2">
    <source>
        <dbReference type="EMBL" id="QXH34559.1"/>
    </source>
</evidence>
<dbReference type="PANTHER" id="PTHR21581:SF6">
    <property type="entry name" value="TRAFFICKING PROTEIN PARTICLE COMPLEX SUBUNIT 12"/>
    <property type="match status" value="1"/>
</dbReference>
<evidence type="ECO:0000313" key="3">
    <source>
        <dbReference type="Proteomes" id="UP001047646"/>
    </source>
</evidence>
<dbReference type="Pfam" id="PF00768">
    <property type="entry name" value="Peptidase_S11"/>
    <property type="match status" value="1"/>
</dbReference>
<dbReference type="PANTHER" id="PTHR21581">
    <property type="entry name" value="D-ALANYL-D-ALANINE CARBOXYPEPTIDASE"/>
    <property type="match status" value="1"/>
</dbReference>
<gene>
    <name evidence="2" type="ORF">KSS95_20785</name>
</gene>
<dbReference type="InterPro" id="IPR001967">
    <property type="entry name" value="Peptidase_S11_N"/>
</dbReference>
<dbReference type="RefSeq" id="WP_217849240.1">
    <property type="nucleotide sequence ID" value="NZ_CP077073.1"/>
</dbReference>
<organism evidence="2 3">
    <name type="scientific">Pseudomonas muyukensis</name>
    <dbReference type="NCBI Taxonomy" id="2842357"/>
    <lineage>
        <taxon>Bacteria</taxon>
        <taxon>Pseudomonadati</taxon>
        <taxon>Pseudomonadota</taxon>
        <taxon>Gammaproteobacteria</taxon>
        <taxon>Pseudomonadales</taxon>
        <taxon>Pseudomonadaceae</taxon>
        <taxon>Pseudomonas</taxon>
    </lineage>
</organism>
<dbReference type="GO" id="GO:0016787">
    <property type="term" value="F:hydrolase activity"/>
    <property type="evidence" value="ECO:0007669"/>
    <property type="project" value="UniProtKB-KW"/>
</dbReference>
<dbReference type="Pfam" id="PF07943">
    <property type="entry name" value="PBP5_C"/>
    <property type="match status" value="1"/>
</dbReference>
<keyword evidence="2" id="KW-0378">Hydrolase</keyword>
<dbReference type="Proteomes" id="UP001047646">
    <property type="component" value="Chromosome"/>
</dbReference>
<reference evidence="2" key="1">
    <citation type="journal article" date="2021" name="Microorganisms">
        <title>The Ever-Expanding Pseudomonas Genus: Description of 43 New Species and Partition of the Pseudomonas putida Group.</title>
        <authorList>
            <person name="Girard L."/>
            <person name="Lood C."/>
            <person name="Hofte M."/>
            <person name="Vandamme P."/>
            <person name="Rokni-Zadeh H."/>
            <person name="van Noort V."/>
            <person name="Lavigne R."/>
            <person name="De Mot R."/>
        </authorList>
    </citation>
    <scope>NUCLEOTIDE SEQUENCE</scope>
    <source>
        <strain evidence="2">COW39</strain>
    </source>
</reference>
<keyword evidence="3" id="KW-1185">Reference proteome</keyword>
<sequence length="430" mass="46398">MFSMLLAGAELCIKLLAGCYCKLLMWCDLKAMKKIRQVYWLLLLQVFIGVAGARADEWAGAPGIAAQAWILMDADSGAVLTEGNADRPVEPASLVKIMTSYLLGQALKSGALLAADKVHVGTEAWAAGNPVLQGSSLMFLKRGDQVSVAELNKGMVVASGNDACIALANYLAGSQDGFVTLMNETAQVLGLSNTTFKTVHGLAAAGQVSSARDMAVLSRALIHDLPEEYALFKERAFTFNGVHQYNRNRLLWSTSLEVDGLKTGNSQEGGFSLVASAVSGNRRLIAVVMGADSDHARFQETEKLLKWGLRAFETAMPIKAHEAFIEKRAWFGAARTVRLNAGERPAITVPYGKADAVKISAILNEPYLRAPLRKGQVVGVVNFQLDALTIAQKPLVVMETVEQAGWFSRLWDAVLLKLQQWLGVCVACAV</sequence>
<dbReference type="InterPro" id="IPR012907">
    <property type="entry name" value="Peptidase_S11_C"/>
</dbReference>
<name>A0ABX8M6G6_9PSED</name>
<proteinExistence type="predicted"/>
<dbReference type="EMBL" id="CP077073">
    <property type="protein sequence ID" value="QXH34559.1"/>
    <property type="molecule type" value="Genomic_DNA"/>
</dbReference>
<feature type="domain" description="Peptidase S11 D-Ala-D-Ala carboxypeptidase A C-terminal" evidence="1">
    <location>
        <begin position="312"/>
        <end position="403"/>
    </location>
</feature>
<protein>
    <submittedName>
        <fullName evidence="2">Serine hydrolase</fullName>
    </submittedName>
</protein>
<dbReference type="SMART" id="SM00936">
    <property type="entry name" value="PBP5_C"/>
    <property type="match status" value="1"/>
</dbReference>